<comment type="caution">
    <text evidence="2">The sequence shown here is derived from an EMBL/GenBank/DDBJ whole genome shotgun (WGS) entry which is preliminary data.</text>
</comment>
<sequence>MLSRRFNRTGKVIAFIGIWVFAFGIAFNETIAGISGTPDLLASLSIPLIVIGIIMLITSNFFKRKRER</sequence>
<feature type="transmembrane region" description="Helical" evidence="1">
    <location>
        <begin position="12"/>
        <end position="34"/>
    </location>
</feature>
<evidence type="ECO:0000313" key="3">
    <source>
        <dbReference type="Proteomes" id="UP000298484"/>
    </source>
</evidence>
<dbReference type="Proteomes" id="UP000298484">
    <property type="component" value="Unassembled WGS sequence"/>
</dbReference>
<evidence type="ECO:0000256" key="1">
    <source>
        <dbReference type="SAM" id="Phobius"/>
    </source>
</evidence>
<feature type="transmembrane region" description="Helical" evidence="1">
    <location>
        <begin position="40"/>
        <end position="62"/>
    </location>
</feature>
<dbReference type="EMBL" id="SRHY01000042">
    <property type="protein sequence ID" value="TFJ91696.1"/>
    <property type="molecule type" value="Genomic_DNA"/>
</dbReference>
<proteinExistence type="predicted"/>
<protein>
    <submittedName>
        <fullName evidence="2">Uncharacterized protein</fullName>
    </submittedName>
</protein>
<reference evidence="2 3" key="1">
    <citation type="submission" date="2019-03" db="EMBL/GenBank/DDBJ databases">
        <title>Genome sequence of Lentibacillus salicampi ATCC BAA-719.</title>
        <authorList>
            <person name="Maclea K.S."/>
            <person name="Simoes Junior M."/>
        </authorList>
    </citation>
    <scope>NUCLEOTIDE SEQUENCE [LARGE SCALE GENOMIC DNA]</scope>
    <source>
        <strain evidence="2 3">ATCC BAA-719</strain>
    </source>
</reference>
<keyword evidence="1" id="KW-1133">Transmembrane helix</keyword>
<keyword evidence="1" id="KW-0472">Membrane</keyword>
<keyword evidence="3" id="KW-1185">Reference proteome</keyword>
<gene>
    <name evidence="2" type="ORF">E4U82_16335</name>
</gene>
<keyword evidence="1" id="KW-0812">Transmembrane</keyword>
<organism evidence="2 3">
    <name type="scientific">Lentibacillus salicampi</name>
    <dbReference type="NCBI Taxonomy" id="175306"/>
    <lineage>
        <taxon>Bacteria</taxon>
        <taxon>Bacillati</taxon>
        <taxon>Bacillota</taxon>
        <taxon>Bacilli</taxon>
        <taxon>Bacillales</taxon>
        <taxon>Bacillaceae</taxon>
        <taxon>Lentibacillus</taxon>
    </lineage>
</organism>
<accession>A0A4Y9A7G4</accession>
<evidence type="ECO:0000313" key="2">
    <source>
        <dbReference type="EMBL" id="TFJ91696.1"/>
    </source>
</evidence>
<dbReference type="OrthoDB" id="2972998at2"/>
<dbReference type="AlphaFoldDB" id="A0A4Y9A7G4"/>
<name>A0A4Y9A7G4_9BACI</name>